<dbReference type="Proteomes" id="UP001212263">
    <property type="component" value="Unassembled WGS sequence"/>
</dbReference>
<reference evidence="3" key="1">
    <citation type="submission" date="2023-01" db="EMBL/GenBank/DDBJ databases">
        <title>Human gut microbiome strain richness.</title>
        <authorList>
            <person name="Chen-Liaw A."/>
        </authorList>
    </citation>
    <scope>NUCLEOTIDE SEQUENCE</scope>
    <source>
        <strain evidence="3">RTP21484st1_B7_RTP21484_190118</strain>
    </source>
</reference>
<organism evidence="3 4">
    <name type="scientific">Odoribacter splanchnicus</name>
    <dbReference type="NCBI Taxonomy" id="28118"/>
    <lineage>
        <taxon>Bacteria</taxon>
        <taxon>Pseudomonadati</taxon>
        <taxon>Bacteroidota</taxon>
        <taxon>Bacteroidia</taxon>
        <taxon>Bacteroidales</taxon>
        <taxon>Odoribacteraceae</taxon>
        <taxon>Odoribacter</taxon>
    </lineage>
</organism>
<comment type="caution">
    <text evidence="3">The sequence shown here is derived from an EMBL/GenBank/DDBJ whole genome shotgun (WGS) entry which is preliminary data.</text>
</comment>
<feature type="transmembrane region" description="Helical" evidence="2">
    <location>
        <begin position="111"/>
        <end position="130"/>
    </location>
</feature>
<dbReference type="RefSeq" id="WP_195203660.1">
    <property type="nucleotide sequence ID" value="NZ_JADMUD010000015.1"/>
</dbReference>
<feature type="transmembrane region" description="Helical" evidence="2">
    <location>
        <begin position="136"/>
        <end position="155"/>
    </location>
</feature>
<evidence type="ECO:0000256" key="1">
    <source>
        <dbReference type="SAM" id="MobiDB-lite"/>
    </source>
</evidence>
<evidence type="ECO:0000256" key="2">
    <source>
        <dbReference type="SAM" id="Phobius"/>
    </source>
</evidence>
<evidence type="ECO:0000313" key="4">
    <source>
        <dbReference type="Proteomes" id="UP001212263"/>
    </source>
</evidence>
<protein>
    <recommendedName>
        <fullName evidence="5">DUF2335 domain-containing protein</fullName>
    </recommendedName>
</protein>
<accession>A0AAW6FN64</accession>
<dbReference type="EMBL" id="JAQMRD010000034">
    <property type="protein sequence ID" value="MDB9224920.1"/>
    <property type="molecule type" value="Genomic_DNA"/>
</dbReference>
<sequence>MSKKETVSSNEGKIQKNSQEETVAEIMPEVKNTSKMKGMIQSLEMMAMQRSSRDNLDISKFTDAQRDKLLDIMSKNEDNAFKFHNKRLEVTEKLNTKIIESTTVSQRTIRYIGILALLLVFALMVIILVYKDQYFSVFLSFIAGLGGGFGLKGVFDKAVQKPTLVSDDNDDDDK</sequence>
<proteinExistence type="predicted"/>
<keyword evidence="2" id="KW-0812">Transmembrane</keyword>
<feature type="compositionally biased region" description="Polar residues" evidence="1">
    <location>
        <begin position="7"/>
        <end position="21"/>
    </location>
</feature>
<feature type="region of interest" description="Disordered" evidence="1">
    <location>
        <begin position="1"/>
        <end position="21"/>
    </location>
</feature>
<evidence type="ECO:0008006" key="5">
    <source>
        <dbReference type="Google" id="ProtNLM"/>
    </source>
</evidence>
<evidence type="ECO:0000313" key="3">
    <source>
        <dbReference type="EMBL" id="MDB9224920.1"/>
    </source>
</evidence>
<dbReference type="AlphaFoldDB" id="A0AAW6FN64"/>
<keyword evidence="2" id="KW-1133">Transmembrane helix</keyword>
<gene>
    <name evidence="3" type="ORF">PN645_18250</name>
</gene>
<name>A0AAW6FN64_9BACT</name>
<keyword evidence="2" id="KW-0472">Membrane</keyword>